<keyword evidence="4" id="KW-1185">Reference proteome</keyword>
<dbReference type="InterPro" id="IPR035940">
    <property type="entry name" value="CAP_sf"/>
</dbReference>
<dbReference type="SMART" id="SM00198">
    <property type="entry name" value="SCP"/>
    <property type="match status" value="1"/>
</dbReference>
<evidence type="ECO:0000259" key="2">
    <source>
        <dbReference type="SMART" id="SM00198"/>
    </source>
</evidence>
<feature type="domain" description="SCP" evidence="2">
    <location>
        <begin position="36"/>
        <end position="212"/>
    </location>
</feature>
<evidence type="ECO:0000256" key="1">
    <source>
        <dbReference type="SAM" id="SignalP"/>
    </source>
</evidence>
<dbReference type="PANTHER" id="PTHR10334">
    <property type="entry name" value="CYSTEINE-RICH SECRETORY PROTEIN-RELATED"/>
    <property type="match status" value="1"/>
</dbReference>
<dbReference type="PRINTS" id="PR00837">
    <property type="entry name" value="V5TPXLIKE"/>
</dbReference>
<gene>
    <name evidence="3" type="ORF">TELCIR_10209</name>
</gene>
<evidence type="ECO:0000313" key="4">
    <source>
        <dbReference type="Proteomes" id="UP000230423"/>
    </source>
</evidence>
<dbReference type="AlphaFoldDB" id="A0A2G9UCR8"/>
<keyword evidence="1" id="KW-0732">Signal</keyword>
<sequence>MLLLIAIGFSVLRLVLGDGNTPAAHCSQSNNGMTDEVRQLFVDKHNEYRSLIAKGLAINKVGGFAPKAARMFKVIYDCDVEQTMANWAKTCQTWQAPSKDRNGYGQNRFSIRPIEPNRTIVVIKVRISSLAICLQEMGSRLFVQAMDNWFSQLAQIGVPQENMLNLNVFYRGVWYYTQLAWQWSYKIGCAIQDCSTFTYAGCEYNPSGNILGSMIYEIGEPCKVDADCKCTGCTCSVDEALCVQPSATTKKPASDNTLTQDPIPVPVNYKAKWPAKPGAKVFIIGIYLNVQLQLLRSHV</sequence>
<reference evidence="3 4" key="1">
    <citation type="submission" date="2015-09" db="EMBL/GenBank/DDBJ databases">
        <title>Draft genome of the parasitic nematode Teladorsagia circumcincta isolate WARC Sus (inbred).</title>
        <authorList>
            <person name="Mitreva M."/>
        </authorList>
    </citation>
    <scope>NUCLEOTIDE SEQUENCE [LARGE SCALE GENOMIC DNA]</scope>
    <source>
        <strain evidence="3 4">S</strain>
    </source>
</reference>
<protein>
    <submittedName>
        <fullName evidence="3">SCP-like protein</fullName>
    </submittedName>
</protein>
<dbReference type="InterPro" id="IPR014044">
    <property type="entry name" value="CAP_dom"/>
</dbReference>
<accession>A0A2G9UCR8</accession>
<evidence type="ECO:0000313" key="3">
    <source>
        <dbReference type="EMBL" id="PIO68021.1"/>
    </source>
</evidence>
<feature type="chain" id="PRO_5013681627" evidence="1">
    <location>
        <begin position="18"/>
        <end position="299"/>
    </location>
</feature>
<feature type="signal peptide" evidence="1">
    <location>
        <begin position="1"/>
        <end position="17"/>
    </location>
</feature>
<proteinExistence type="predicted"/>
<dbReference type="Proteomes" id="UP000230423">
    <property type="component" value="Unassembled WGS sequence"/>
</dbReference>
<dbReference type="InterPro" id="IPR001283">
    <property type="entry name" value="CRISP-related"/>
</dbReference>
<dbReference type="Pfam" id="PF00188">
    <property type="entry name" value="CAP"/>
    <property type="match status" value="1"/>
</dbReference>
<organism evidence="3 4">
    <name type="scientific">Teladorsagia circumcincta</name>
    <name type="common">Brown stomach worm</name>
    <name type="synonym">Ostertagia circumcincta</name>
    <dbReference type="NCBI Taxonomy" id="45464"/>
    <lineage>
        <taxon>Eukaryota</taxon>
        <taxon>Metazoa</taxon>
        <taxon>Ecdysozoa</taxon>
        <taxon>Nematoda</taxon>
        <taxon>Chromadorea</taxon>
        <taxon>Rhabditida</taxon>
        <taxon>Rhabditina</taxon>
        <taxon>Rhabditomorpha</taxon>
        <taxon>Strongyloidea</taxon>
        <taxon>Trichostrongylidae</taxon>
        <taxon>Teladorsagia</taxon>
    </lineage>
</organism>
<dbReference type="Gene3D" id="3.40.33.10">
    <property type="entry name" value="CAP"/>
    <property type="match status" value="1"/>
</dbReference>
<dbReference type="OrthoDB" id="5874910at2759"/>
<name>A0A2G9UCR8_TELCI</name>
<dbReference type="EMBL" id="KZ347295">
    <property type="protein sequence ID" value="PIO68021.1"/>
    <property type="molecule type" value="Genomic_DNA"/>
</dbReference>
<dbReference type="CDD" id="cd05380">
    <property type="entry name" value="CAP_euk"/>
    <property type="match status" value="1"/>
</dbReference>
<dbReference type="SUPFAM" id="SSF55797">
    <property type="entry name" value="PR-1-like"/>
    <property type="match status" value="1"/>
</dbReference>